<dbReference type="Proteomes" id="UP001500320">
    <property type="component" value="Unassembled WGS sequence"/>
</dbReference>
<protein>
    <recommendedName>
        <fullName evidence="3">TrmB family transcriptional regulator</fullName>
    </recommendedName>
</protein>
<evidence type="ECO:0008006" key="3">
    <source>
        <dbReference type="Google" id="ProtNLM"/>
    </source>
</evidence>
<organism evidence="1 2">
    <name type="scientific">Planomonospora alba</name>
    <dbReference type="NCBI Taxonomy" id="161354"/>
    <lineage>
        <taxon>Bacteria</taxon>
        <taxon>Bacillati</taxon>
        <taxon>Actinomycetota</taxon>
        <taxon>Actinomycetes</taxon>
        <taxon>Streptosporangiales</taxon>
        <taxon>Streptosporangiaceae</taxon>
        <taxon>Planomonospora</taxon>
    </lineage>
</organism>
<comment type="caution">
    <text evidence="1">The sequence shown here is derived from an EMBL/GenBank/DDBJ whole genome shotgun (WGS) entry which is preliminary data.</text>
</comment>
<sequence>MRHDARDVQTLSLDDMTVYEAVAYLAVDGRVAETADVAHVADLPEEKVRSSLAVLVEKGCVEPRGGAHVLGPHDWEVEH</sequence>
<dbReference type="RefSeq" id="WP_344866054.1">
    <property type="nucleotide sequence ID" value="NZ_BAAAUT010000082.1"/>
</dbReference>
<dbReference type="EMBL" id="BAAAUT010000082">
    <property type="protein sequence ID" value="GAA3163821.1"/>
    <property type="molecule type" value="Genomic_DNA"/>
</dbReference>
<name>A0ABP6P222_9ACTN</name>
<proteinExistence type="predicted"/>
<accession>A0ABP6P222</accession>
<reference evidence="2" key="1">
    <citation type="journal article" date="2019" name="Int. J. Syst. Evol. Microbiol.">
        <title>The Global Catalogue of Microorganisms (GCM) 10K type strain sequencing project: providing services to taxonomists for standard genome sequencing and annotation.</title>
        <authorList>
            <consortium name="The Broad Institute Genomics Platform"/>
            <consortium name="The Broad Institute Genome Sequencing Center for Infectious Disease"/>
            <person name="Wu L."/>
            <person name="Ma J."/>
        </authorList>
    </citation>
    <scope>NUCLEOTIDE SEQUENCE [LARGE SCALE GENOMIC DNA]</scope>
    <source>
        <strain evidence="2">JCM 9373</strain>
    </source>
</reference>
<gene>
    <name evidence="1" type="ORF">GCM10010466_63460</name>
</gene>
<evidence type="ECO:0000313" key="1">
    <source>
        <dbReference type="EMBL" id="GAA3163821.1"/>
    </source>
</evidence>
<keyword evidence="2" id="KW-1185">Reference proteome</keyword>
<evidence type="ECO:0000313" key="2">
    <source>
        <dbReference type="Proteomes" id="UP001500320"/>
    </source>
</evidence>